<organism evidence="1 2">
    <name type="scientific">Caligus rogercresseyi</name>
    <name type="common">Sea louse</name>
    <dbReference type="NCBI Taxonomy" id="217165"/>
    <lineage>
        <taxon>Eukaryota</taxon>
        <taxon>Metazoa</taxon>
        <taxon>Ecdysozoa</taxon>
        <taxon>Arthropoda</taxon>
        <taxon>Crustacea</taxon>
        <taxon>Multicrustacea</taxon>
        <taxon>Hexanauplia</taxon>
        <taxon>Copepoda</taxon>
        <taxon>Siphonostomatoida</taxon>
        <taxon>Caligidae</taxon>
        <taxon>Caligus</taxon>
    </lineage>
</organism>
<dbReference type="AlphaFoldDB" id="A0A7T8GXV3"/>
<evidence type="ECO:0000313" key="1">
    <source>
        <dbReference type="EMBL" id="QQP39845.1"/>
    </source>
</evidence>
<protein>
    <submittedName>
        <fullName evidence="1">Uncharacterized protein</fullName>
    </submittedName>
</protein>
<accession>A0A7T8GXV3</accession>
<dbReference type="Proteomes" id="UP000595437">
    <property type="component" value="Chromosome 9"/>
</dbReference>
<evidence type="ECO:0000313" key="2">
    <source>
        <dbReference type="Proteomes" id="UP000595437"/>
    </source>
</evidence>
<name>A0A7T8GXV3_CALRO</name>
<dbReference type="EMBL" id="CP045898">
    <property type="protein sequence ID" value="QQP39845.1"/>
    <property type="molecule type" value="Genomic_DNA"/>
</dbReference>
<proteinExistence type="predicted"/>
<gene>
    <name evidence="1" type="ORF">FKW44_013694</name>
</gene>
<feature type="non-terminal residue" evidence="1">
    <location>
        <position position="63"/>
    </location>
</feature>
<sequence length="63" mass="6901">KRMTNGSPTRGREEGSSIHGICSLRCDFGSRACPLPNISSSSTLLWTHIGQNNFTILNDSIHK</sequence>
<keyword evidence="2" id="KW-1185">Reference proteome</keyword>
<reference evidence="2" key="1">
    <citation type="submission" date="2021-01" db="EMBL/GenBank/DDBJ databases">
        <title>Caligus Genome Assembly.</title>
        <authorList>
            <person name="Gallardo-Escarate C."/>
        </authorList>
    </citation>
    <scope>NUCLEOTIDE SEQUENCE [LARGE SCALE GENOMIC DNA]</scope>
</reference>